<keyword evidence="2" id="KW-0732">Signal</keyword>
<dbReference type="SUPFAM" id="SSF54897">
    <property type="entry name" value="Protease propeptides/inhibitors"/>
    <property type="match status" value="1"/>
</dbReference>
<dbReference type="KEGG" id="spao:SPAR_H01790"/>
<dbReference type="InterPro" id="IPR052471">
    <property type="entry name" value="PBI_I9"/>
</dbReference>
<evidence type="ECO:0000313" key="3">
    <source>
        <dbReference type="RefSeq" id="XP_033766807.1"/>
    </source>
</evidence>
<evidence type="ECO:0000256" key="1">
    <source>
        <dbReference type="ARBA" id="ARBA00038069"/>
    </source>
</evidence>
<feature type="chain" id="PRO_5034503783" description="YHR138C-like protein" evidence="2">
    <location>
        <begin position="20"/>
        <end position="114"/>
    </location>
</feature>
<dbReference type="GO" id="GO:0042144">
    <property type="term" value="P:vacuole fusion, non-autophagic"/>
    <property type="evidence" value="ECO:0007669"/>
    <property type="project" value="TreeGrafter"/>
</dbReference>
<gene>
    <name evidence="3" type="ORF">SPAR_H01790</name>
</gene>
<name>A0A8B8USR5_SACPA</name>
<reference evidence="3" key="1">
    <citation type="journal article" date="2017" name="Nat. Genet.">
        <title>Contrasting evolutionary genome dynamics between domesticated and wild yeasts.</title>
        <authorList>
            <person name="Yue J.X."/>
            <person name="Li J."/>
            <person name="Aigrain L."/>
            <person name="Hallin J."/>
            <person name="Persson K."/>
            <person name="Oliver K."/>
            <person name="Bergstrom A."/>
            <person name="Coupland P."/>
            <person name="Warringer J."/>
            <person name="Lagomarsino M.C."/>
            <person name="Fischer G."/>
            <person name="Durbin R."/>
            <person name="Liti G."/>
        </authorList>
    </citation>
    <scope>NUCLEOTIDE SEQUENCE</scope>
    <source>
        <strain evidence="3">CBS432</strain>
    </source>
</reference>
<accession>A0A8B8USR5</accession>
<dbReference type="RefSeq" id="XP_033766807.1">
    <property type="nucleotide sequence ID" value="XM_033910916.1"/>
</dbReference>
<sequence length="114" mass="12660">MKVSHLVLILVSIFSMAQASSLSSYIVTFPKTDNIATDQNSIIEDVKKYVVGIGGKITHEYSLIKGFTVDLPDSDQVLDSLKERLSYIESKFGTKCNLEKDSEVHALNRDHLVA</sequence>
<comment type="similarity">
    <text evidence="1">Belongs to the protease inhibitor I9 family.</text>
</comment>
<dbReference type="PANTHER" id="PTHR28288">
    <property type="entry name" value="PROTEASE B INHIBITOR 2"/>
    <property type="match status" value="1"/>
</dbReference>
<dbReference type="OrthoDB" id="5518345at2759"/>
<evidence type="ECO:0000256" key="2">
    <source>
        <dbReference type="SAM" id="SignalP"/>
    </source>
</evidence>
<evidence type="ECO:0008006" key="4">
    <source>
        <dbReference type="Google" id="ProtNLM"/>
    </source>
</evidence>
<dbReference type="InterPro" id="IPR037045">
    <property type="entry name" value="S8pro/Inhibitor_I9_sf"/>
</dbReference>
<dbReference type="AlphaFoldDB" id="A0A8B8USR5"/>
<dbReference type="GO" id="GO:0004866">
    <property type="term" value="F:endopeptidase inhibitor activity"/>
    <property type="evidence" value="ECO:0007669"/>
    <property type="project" value="TreeGrafter"/>
</dbReference>
<feature type="signal peptide" evidence="2">
    <location>
        <begin position="1"/>
        <end position="19"/>
    </location>
</feature>
<dbReference type="PANTHER" id="PTHR28288:SF2">
    <property type="entry name" value="PROTEASE B INHIBITOR 2"/>
    <property type="match status" value="1"/>
</dbReference>
<reference evidence="3" key="3">
    <citation type="submission" date="2025-07" db="EMBL/GenBank/DDBJ databases">
        <authorList>
            <consortium name="NCBI Genome Project"/>
        </authorList>
    </citation>
    <scope>NUCLEOTIDE SEQUENCE</scope>
    <source>
        <strain evidence="3">CBS432</strain>
    </source>
</reference>
<dbReference type="VEuPathDB" id="FungiDB:SPAR_H01790"/>
<reference evidence="3" key="2">
    <citation type="submission" date="2020-01" db="EMBL/GenBank/DDBJ databases">
        <title>Population-level Yeast Reference Genomes.</title>
        <authorList>
            <person name="Yue J.-X."/>
        </authorList>
    </citation>
    <scope>NUCLEOTIDE SEQUENCE</scope>
    <source>
        <strain evidence="3">CBS432</strain>
    </source>
</reference>
<proteinExistence type="inferred from homology"/>
<organism evidence="3">
    <name type="scientific">Saccharomyces paradoxus</name>
    <name type="common">Yeast</name>
    <name type="synonym">Saccharomyces douglasii</name>
    <dbReference type="NCBI Taxonomy" id="27291"/>
    <lineage>
        <taxon>Eukaryota</taxon>
        <taxon>Fungi</taxon>
        <taxon>Dikarya</taxon>
        <taxon>Ascomycota</taxon>
        <taxon>Saccharomycotina</taxon>
        <taxon>Saccharomycetes</taxon>
        <taxon>Saccharomycetales</taxon>
        <taxon>Saccharomycetaceae</taxon>
        <taxon>Saccharomyces</taxon>
    </lineage>
</organism>
<dbReference type="Gene3D" id="3.30.70.80">
    <property type="entry name" value="Peptidase S8 propeptide/proteinase inhibitor I9"/>
    <property type="match status" value="1"/>
</dbReference>
<protein>
    <recommendedName>
        <fullName evidence="4">YHR138C-like protein</fullName>
    </recommendedName>
</protein>
<dbReference type="GeneID" id="54631115"/>
<reference evidence="3" key="4">
    <citation type="submission" date="2025-08" db="UniProtKB">
        <authorList>
            <consortium name="RefSeq"/>
        </authorList>
    </citation>
    <scope>IDENTIFICATION</scope>
    <source>
        <strain evidence="3">CBS432</strain>
    </source>
</reference>